<evidence type="ECO:0000259" key="6">
    <source>
        <dbReference type="SMART" id="SM00739"/>
    </source>
</evidence>
<dbReference type="Gene3D" id="2.30.30.30">
    <property type="match status" value="1"/>
</dbReference>
<dbReference type="InterPro" id="IPR005824">
    <property type="entry name" value="KOW"/>
</dbReference>
<comment type="subunit">
    <text evidence="5">Part of the 50S ribosomal subunit.</text>
</comment>
<sequence>MKIKKGDLIRVMIGRDRGREVKVERVFPKKGTVLATGVNQYKKHRKPAQDKPGEVVTLDRPLDVSKVALVCPKCKQITRVGYKIIDAKKIRICRKCKYDVDTKVQSDKVTKKVTKKVKK</sequence>
<keyword evidence="3 5" id="KW-0687">Ribonucleoprotein</keyword>
<dbReference type="GO" id="GO:0003735">
    <property type="term" value="F:structural constituent of ribosome"/>
    <property type="evidence" value="ECO:0007669"/>
    <property type="project" value="InterPro"/>
</dbReference>
<evidence type="ECO:0000313" key="8">
    <source>
        <dbReference type="Proteomes" id="UP000034160"/>
    </source>
</evidence>
<dbReference type="GO" id="GO:1990904">
    <property type="term" value="C:ribonucleoprotein complex"/>
    <property type="evidence" value="ECO:0007669"/>
    <property type="project" value="UniProtKB-KW"/>
</dbReference>
<dbReference type="InterPro" id="IPR041988">
    <property type="entry name" value="Ribosomal_uL24_KOW"/>
</dbReference>
<accession>A0A0G0Y973</accession>
<dbReference type="GO" id="GO:0019843">
    <property type="term" value="F:rRNA binding"/>
    <property type="evidence" value="ECO:0007669"/>
    <property type="project" value="UniProtKB-UniRule"/>
</dbReference>
<proteinExistence type="inferred from homology"/>
<dbReference type="InterPro" id="IPR014722">
    <property type="entry name" value="Rib_uL2_dom2"/>
</dbReference>
<organism evidence="7 8">
    <name type="scientific">Candidatus Amesbacteria bacterium GW2011_GWA2_42_12</name>
    <dbReference type="NCBI Taxonomy" id="1618356"/>
    <lineage>
        <taxon>Bacteria</taxon>
        <taxon>Candidatus Amesiibacteriota</taxon>
    </lineage>
</organism>
<evidence type="ECO:0000256" key="1">
    <source>
        <dbReference type="ARBA" id="ARBA00010618"/>
    </source>
</evidence>
<comment type="caution">
    <text evidence="7">The sequence shown here is derived from an EMBL/GenBank/DDBJ whole genome shotgun (WGS) entry which is preliminary data.</text>
</comment>
<comment type="function">
    <text evidence="5">One of the proteins that surrounds the polypeptide exit tunnel on the outside of the subunit.</text>
</comment>
<dbReference type="Pfam" id="PF00467">
    <property type="entry name" value="KOW"/>
    <property type="match status" value="1"/>
</dbReference>
<dbReference type="Proteomes" id="UP000034160">
    <property type="component" value="Unassembled WGS sequence"/>
</dbReference>
<dbReference type="InterPro" id="IPR003256">
    <property type="entry name" value="Ribosomal_uL24"/>
</dbReference>
<protein>
    <recommendedName>
        <fullName evidence="4 5">Large ribosomal subunit protein uL24</fullName>
    </recommendedName>
</protein>
<evidence type="ECO:0000256" key="2">
    <source>
        <dbReference type="ARBA" id="ARBA00022980"/>
    </source>
</evidence>
<feature type="domain" description="KOW" evidence="6">
    <location>
        <begin position="2"/>
        <end position="29"/>
    </location>
</feature>
<keyword evidence="5" id="KW-0694">RNA-binding</keyword>
<dbReference type="CDD" id="cd06089">
    <property type="entry name" value="KOW_RPL26"/>
    <property type="match status" value="1"/>
</dbReference>
<evidence type="ECO:0000256" key="5">
    <source>
        <dbReference type="HAMAP-Rule" id="MF_01326"/>
    </source>
</evidence>
<evidence type="ECO:0000256" key="3">
    <source>
        <dbReference type="ARBA" id="ARBA00023274"/>
    </source>
</evidence>
<dbReference type="InterPro" id="IPR057264">
    <property type="entry name" value="Ribosomal_uL24_C"/>
</dbReference>
<dbReference type="STRING" id="1618356.UU93_C0001G0091"/>
<dbReference type="InterPro" id="IPR008991">
    <property type="entry name" value="Translation_prot_SH3-like_sf"/>
</dbReference>
<dbReference type="SUPFAM" id="SSF50104">
    <property type="entry name" value="Translation proteins SH3-like domain"/>
    <property type="match status" value="1"/>
</dbReference>
<comment type="function">
    <text evidence="5">One of two assembly initiator proteins, it binds directly to the 5'-end of the 23S rRNA, where it nucleates assembly of the 50S subunit.</text>
</comment>
<dbReference type="EMBL" id="LCCN01000001">
    <property type="protein sequence ID" value="KKS33260.1"/>
    <property type="molecule type" value="Genomic_DNA"/>
</dbReference>
<dbReference type="AlphaFoldDB" id="A0A0G0Y973"/>
<keyword evidence="2 5" id="KW-0689">Ribosomal protein</keyword>
<dbReference type="GO" id="GO:0006412">
    <property type="term" value="P:translation"/>
    <property type="evidence" value="ECO:0007669"/>
    <property type="project" value="UniProtKB-UniRule"/>
</dbReference>
<reference evidence="7 8" key="1">
    <citation type="journal article" date="2015" name="Nature">
        <title>rRNA introns, odd ribosomes, and small enigmatic genomes across a large radiation of phyla.</title>
        <authorList>
            <person name="Brown C.T."/>
            <person name="Hug L.A."/>
            <person name="Thomas B.C."/>
            <person name="Sharon I."/>
            <person name="Castelle C.J."/>
            <person name="Singh A."/>
            <person name="Wilkins M.J."/>
            <person name="Williams K.H."/>
            <person name="Banfield J.F."/>
        </authorList>
    </citation>
    <scope>NUCLEOTIDE SEQUENCE [LARGE SCALE GENOMIC DNA]</scope>
</reference>
<dbReference type="Pfam" id="PF17136">
    <property type="entry name" value="ribosomal_L24"/>
    <property type="match status" value="1"/>
</dbReference>
<evidence type="ECO:0000256" key="4">
    <source>
        <dbReference type="ARBA" id="ARBA00035206"/>
    </source>
</evidence>
<name>A0A0G0Y973_9BACT</name>
<keyword evidence="5" id="KW-0699">rRNA-binding</keyword>
<gene>
    <name evidence="5" type="primary">rplX</name>
    <name evidence="7" type="ORF">UU93_C0001G0091</name>
</gene>
<dbReference type="NCBIfam" id="TIGR01079">
    <property type="entry name" value="rplX_bact"/>
    <property type="match status" value="1"/>
</dbReference>
<dbReference type="HAMAP" id="MF_01326_B">
    <property type="entry name" value="Ribosomal_uL24_B"/>
    <property type="match status" value="1"/>
</dbReference>
<comment type="similarity">
    <text evidence="1 5">Belongs to the universal ribosomal protein uL24 family.</text>
</comment>
<dbReference type="PANTHER" id="PTHR12903">
    <property type="entry name" value="MITOCHONDRIAL RIBOSOMAL PROTEIN L24"/>
    <property type="match status" value="1"/>
</dbReference>
<dbReference type="GO" id="GO:0005840">
    <property type="term" value="C:ribosome"/>
    <property type="evidence" value="ECO:0007669"/>
    <property type="project" value="UniProtKB-KW"/>
</dbReference>
<evidence type="ECO:0000313" key="7">
    <source>
        <dbReference type="EMBL" id="KKS33260.1"/>
    </source>
</evidence>
<dbReference type="SMART" id="SM00739">
    <property type="entry name" value="KOW"/>
    <property type="match status" value="1"/>
</dbReference>